<feature type="compositionally biased region" description="Basic and acidic residues" evidence="2">
    <location>
        <begin position="54"/>
        <end position="66"/>
    </location>
</feature>
<accession>A0A9Q9ATW0</accession>
<dbReference type="AlphaFoldDB" id="A0A9Q9ATW0"/>
<feature type="compositionally biased region" description="Acidic residues" evidence="2">
    <location>
        <begin position="150"/>
        <end position="166"/>
    </location>
</feature>
<evidence type="ECO:0000256" key="1">
    <source>
        <dbReference type="ARBA" id="ARBA00023242"/>
    </source>
</evidence>
<dbReference type="InterPro" id="IPR001138">
    <property type="entry name" value="Zn2Cys6_DnaBD"/>
</dbReference>
<gene>
    <name evidence="4" type="ORF">Slin15195_G083740</name>
</gene>
<keyword evidence="1" id="KW-0539">Nucleus</keyword>
<evidence type="ECO:0000313" key="4">
    <source>
        <dbReference type="EMBL" id="USW55055.1"/>
    </source>
</evidence>
<dbReference type="Proteomes" id="UP001056384">
    <property type="component" value="Chromosome 7"/>
</dbReference>
<evidence type="ECO:0000259" key="3">
    <source>
        <dbReference type="PROSITE" id="PS50048"/>
    </source>
</evidence>
<reference evidence="4" key="1">
    <citation type="submission" date="2022-06" db="EMBL/GenBank/DDBJ databases">
        <title>Complete genome sequences of two strains of the flax pathogen Septoria linicola.</title>
        <authorList>
            <person name="Lapalu N."/>
            <person name="Simon A."/>
            <person name="Demenou B."/>
            <person name="Paumier D."/>
            <person name="Guillot M.-P."/>
            <person name="Gout L."/>
            <person name="Valade R."/>
        </authorList>
    </citation>
    <scope>NUCLEOTIDE SEQUENCE</scope>
    <source>
        <strain evidence="4">SE15195</strain>
    </source>
</reference>
<protein>
    <submittedName>
        <fullName evidence="4">Zn(2)-C6 fungal-type DNA-binding domain-containing protein</fullName>
    </submittedName>
</protein>
<feature type="region of interest" description="Disordered" evidence="2">
    <location>
        <begin position="261"/>
        <end position="342"/>
    </location>
</feature>
<proteinExistence type="predicted"/>
<keyword evidence="5" id="KW-1185">Reference proteome</keyword>
<dbReference type="GO" id="GO:0000981">
    <property type="term" value="F:DNA-binding transcription factor activity, RNA polymerase II-specific"/>
    <property type="evidence" value="ECO:0007669"/>
    <property type="project" value="InterPro"/>
</dbReference>
<dbReference type="GO" id="GO:0003677">
    <property type="term" value="F:DNA binding"/>
    <property type="evidence" value="ECO:0007669"/>
    <property type="project" value="UniProtKB-KW"/>
</dbReference>
<feature type="compositionally biased region" description="Basic residues" evidence="2">
    <location>
        <begin position="89"/>
        <end position="101"/>
    </location>
</feature>
<feature type="domain" description="Zn(2)-C6 fungal-type" evidence="3">
    <location>
        <begin position="19"/>
        <end position="55"/>
    </location>
</feature>
<dbReference type="InterPro" id="IPR036864">
    <property type="entry name" value="Zn2-C6_fun-type_DNA-bd_sf"/>
</dbReference>
<organism evidence="4 5">
    <name type="scientific">Septoria linicola</name>
    <dbReference type="NCBI Taxonomy" id="215465"/>
    <lineage>
        <taxon>Eukaryota</taxon>
        <taxon>Fungi</taxon>
        <taxon>Dikarya</taxon>
        <taxon>Ascomycota</taxon>
        <taxon>Pezizomycotina</taxon>
        <taxon>Dothideomycetes</taxon>
        <taxon>Dothideomycetidae</taxon>
        <taxon>Mycosphaerellales</taxon>
        <taxon>Mycosphaerellaceae</taxon>
        <taxon>Septoria</taxon>
    </lineage>
</organism>
<keyword evidence="4" id="KW-0238">DNA-binding</keyword>
<evidence type="ECO:0000256" key="2">
    <source>
        <dbReference type="SAM" id="MobiDB-lite"/>
    </source>
</evidence>
<feature type="compositionally biased region" description="Low complexity" evidence="2">
    <location>
        <begin position="296"/>
        <end position="315"/>
    </location>
</feature>
<sequence>MSEPLRKQSKGSDPKLFPACTRCQERRVKCSNTLNETGFPCDWCKEKGFKDDCQNHLKDPKWRKGESGATNKTNARRRAEARQENAGQRHQKKPRMRATRKRQNDDGGNEDSDEEFHAPPPRRAPSSPVAGPSGRPIRTTRQAARYRADDVDDNVGEDEAGEDSALEEIVVRMPPCNSRPCRQETVEEDAATPQNDNHEPARVNLTPANTTSDEVARNSGAQLVLGVMRERLAANSSSNMLNLQRLMNMTLGRPAGAGVWSWSHEQHRKQQQRAKPTSSDARRAFRDSITAEYRARALARAAAPPTAEPPSNASENDQAEQPHSNEEGAADSRTPALTDDTD</sequence>
<dbReference type="GO" id="GO:0008270">
    <property type="term" value="F:zinc ion binding"/>
    <property type="evidence" value="ECO:0007669"/>
    <property type="project" value="InterPro"/>
</dbReference>
<dbReference type="EMBL" id="CP099424">
    <property type="protein sequence ID" value="USW55055.1"/>
    <property type="molecule type" value="Genomic_DNA"/>
</dbReference>
<evidence type="ECO:0000313" key="5">
    <source>
        <dbReference type="Proteomes" id="UP001056384"/>
    </source>
</evidence>
<dbReference type="PROSITE" id="PS50048">
    <property type="entry name" value="ZN2_CY6_FUNGAL_2"/>
    <property type="match status" value="1"/>
</dbReference>
<name>A0A9Q9ATW0_9PEZI</name>
<feature type="compositionally biased region" description="Low complexity" evidence="2">
    <location>
        <begin position="124"/>
        <end position="136"/>
    </location>
</feature>
<feature type="region of interest" description="Disordered" evidence="2">
    <location>
        <begin position="54"/>
        <end position="202"/>
    </location>
</feature>
<dbReference type="SUPFAM" id="SSF57701">
    <property type="entry name" value="Zn2/Cys6 DNA-binding domain"/>
    <property type="match status" value="1"/>
</dbReference>